<accession>A0ABW1KGK8</accession>
<dbReference type="EMBL" id="JBHSPR010000025">
    <property type="protein sequence ID" value="MFC6019983.1"/>
    <property type="molecule type" value="Genomic_DNA"/>
</dbReference>
<comment type="caution">
    <text evidence="3">The sequence shown here is derived from an EMBL/GenBank/DDBJ whole genome shotgun (WGS) entry which is preliminary data.</text>
</comment>
<reference evidence="4" key="1">
    <citation type="journal article" date="2019" name="Int. J. Syst. Evol. Microbiol.">
        <title>The Global Catalogue of Microorganisms (GCM) 10K type strain sequencing project: providing services to taxonomists for standard genome sequencing and annotation.</title>
        <authorList>
            <consortium name="The Broad Institute Genomics Platform"/>
            <consortium name="The Broad Institute Genome Sequencing Center for Infectious Disease"/>
            <person name="Wu L."/>
            <person name="Ma J."/>
        </authorList>
    </citation>
    <scope>NUCLEOTIDE SEQUENCE [LARGE SCALE GENOMIC DNA]</scope>
    <source>
        <strain evidence="4">ZS-35-S2</strain>
    </source>
</reference>
<evidence type="ECO:0000313" key="3">
    <source>
        <dbReference type="EMBL" id="MFC6019983.1"/>
    </source>
</evidence>
<keyword evidence="4" id="KW-1185">Reference proteome</keyword>
<sequence>MRDALRDAERVTNDADRAAALRRAVDAYDGALAEGFDYEWIEVYREGIRRQALDAHLALATATADPTEALAVLEAAMRHDPYAEPIYQQAMRARAALGHLDEIRALRRTLTRRLEEIDAEPSEDTVDLADRLIAGLRQRRPAGQRNPRDGGRRP</sequence>
<dbReference type="Pfam" id="PF03704">
    <property type="entry name" value="BTAD"/>
    <property type="match status" value="1"/>
</dbReference>
<dbReference type="SMART" id="SM01043">
    <property type="entry name" value="BTAD"/>
    <property type="match status" value="1"/>
</dbReference>
<evidence type="ECO:0000313" key="4">
    <source>
        <dbReference type="Proteomes" id="UP001596203"/>
    </source>
</evidence>
<dbReference type="InterPro" id="IPR011990">
    <property type="entry name" value="TPR-like_helical_dom_sf"/>
</dbReference>
<gene>
    <name evidence="3" type="ORF">ACFP2T_27780</name>
</gene>
<dbReference type="InterPro" id="IPR005158">
    <property type="entry name" value="BTAD"/>
</dbReference>
<dbReference type="SUPFAM" id="SSF48452">
    <property type="entry name" value="TPR-like"/>
    <property type="match status" value="1"/>
</dbReference>
<name>A0ABW1KGK8_9ACTN</name>
<feature type="region of interest" description="Disordered" evidence="1">
    <location>
        <begin position="135"/>
        <end position="154"/>
    </location>
</feature>
<dbReference type="RefSeq" id="WP_377426589.1">
    <property type="nucleotide sequence ID" value="NZ_JBHSPR010000025.1"/>
</dbReference>
<evidence type="ECO:0000256" key="1">
    <source>
        <dbReference type="SAM" id="MobiDB-lite"/>
    </source>
</evidence>
<proteinExistence type="predicted"/>
<evidence type="ECO:0000259" key="2">
    <source>
        <dbReference type="SMART" id="SM01043"/>
    </source>
</evidence>
<dbReference type="Proteomes" id="UP001596203">
    <property type="component" value="Unassembled WGS sequence"/>
</dbReference>
<organism evidence="3 4">
    <name type="scientific">Plantactinospora solaniradicis</name>
    <dbReference type="NCBI Taxonomy" id="1723736"/>
    <lineage>
        <taxon>Bacteria</taxon>
        <taxon>Bacillati</taxon>
        <taxon>Actinomycetota</taxon>
        <taxon>Actinomycetes</taxon>
        <taxon>Micromonosporales</taxon>
        <taxon>Micromonosporaceae</taxon>
        <taxon>Plantactinospora</taxon>
    </lineage>
</organism>
<protein>
    <submittedName>
        <fullName evidence="3">BTAD domain-containing putative transcriptional regulator</fullName>
    </submittedName>
</protein>
<dbReference type="Gene3D" id="1.25.40.10">
    <property type="entry name" value="Tetratricopeptide repeat domain"/>
    <property type="match status" value="1"/>
</dbReference>
<feature type="domain" description="Bacterial transcriptional activator" evidence="2">
    <location>
        <begin position="6"/>
        <end position="133"/>
    </location>
</feature>